<dbReference type="GO" id="GO:0006417">
    <property type="term" value="P:regulation of translation"/>
    <property type="evidence" value="ECO:0007669"/>
    <property type="project" value="TreeGrafter"/>
</dbReference>
<evidence type="ECO:0000256" key="1">
    <source>
        <dbReference type="ARBA" id="ARBA00004167"/>
    </source>
</evidence>
<evidence type="ECO:0000256" key="10">
    <source>
        <dbReference type="SAM" id="Phobius"/>
    </source>
</evidence>
<feature type="region of interest" description="Disordered" evidence="9">
    <location>
        <begin position="205"/>
        <end position="232"/>
    </location>
</feature>
<dbReference type="STRING" id="990712.SAMN05216257_105290"/>
<dbReference type="Gene3D" id="1.10.10.1320">
    <property type="entry name" value="Anti-sigma factor, zinc-finger domain"/>
    <property type="match status" value="1"/>
</dbReference>
<feature type="compositionally biased region" description="Low complexity" evidence="9">
    <location>
        <begin position="205"/>
        <end position="221"/>
    </location>
</feature>
<comment type="subcellular location">
    <subcellularLocation>
        <location evidence="2">Cell membrane</location>
    </subcellularLocation>
    <subcellularLocation>
        <location evidence="1">Membrane</location>
        <topology evidence="1">Single-pass membrane protein</topology>
    </subcellularLocation>
</comment>
<dbReference type="Pfam" id="PF10099">
    <property type="entry name" value="RskA_C"/>
    <property type="match status" value="1"/>
</dbReference>
<keyword evidence="13" id="KW-1185">Reference proteome</keyword>
<feature type="transmembrane region" description="Helical" evidence="10">
    <location>
        <begin position="92"/>
        <end position="113"/>
    </location>
</feature>
<accession>A0A1G9FPJ0</accession>
<keyword evidence="6 10" id="KW-0472">Membrane</keyword>
<dbReference type="InterPro" id="IPR051474">
    <property type="entry name" value="Anti-sigma-K/W_factor"/>
</dbReference>
<dbReference type="AlphaFoldDB" id="A0A1G9FPJ0"/>
<dbReference type="Proteomes" id="UP000199328">
    <property type="component" value="Unassembled WGS sequence"/>
</dbReference>
<evidence type="ECO:0000256" key="9">
    <source>
        <dbReference type="SAM" id="MobiDB-lite"/>
    </source>
</evidence>
<dbReference type="PANTHER" id="PTHR37461:SF1">
    <property type="entry name" value="ANTI-SIGMA-K FACTOR RSKA"/>
    <property type="match status" value="1"/>
</dbReference>
<feature type="domain" description="Anti-sigma K factor RskA C-terminal" evidence="11">
    <location>
        <begin position="98"/>
        <end position="222"/>
    </location>
</feature>
<evidence type="ECO:0000256" key="5">
    <source>
        <dbReference type="ARBA" id="ARBA00022989"/>
    </source>
</evidence>
<evidence type="ECO:0000256" key="4">
    <source>
        <dbReference type="ARBA" id="ARBA00022692"/>
    </source>
</evidence>
<sequence>MSAAEHHRDDIALAGEYALGLLEGDERAAFEARLSREPELAALVEEWQARFAALADEVEPVAPPARVKAAIDARLFGEGKAALRVVPFRRRWTLGAALALAASIAALAFLGLFTGPGETRLVAEIAAEDRALVVAAEAELREDGGEIVARLVTGAPPPDRAFELWLIPQGAERPVSLGLIGPDAPARARLPADLAARLAGATLAISTEPPGGSPTGQPTGPVVAAGQLTQPG</sequence>
<evidence type="ECO:0000259" key="11">
    <source>
        <dbReference type="Pfam" id="PF10099"/>
    </source>
</evidence>
<proteinExistence type="predicted"/>
<dbReference type="PANTHER" id="PTHR37461">
    <property type="entry name" value="ANTI-SIGMA-K FACTOR RSKA"/>
    <property type="match status" value="1"/>
</dbReference>
<protein>
    <recommendedName>
        <fullName evidence="8">Regulator of SigK</fullName>
    </recommendedName>
    <alternativeName>
        <fullName evidence="7">Sigma-K anti-sigma factor RskA</fullName>
    </alternativeName>
</protein>
<evidence type="ECO:0000256" key="6">
    <source>
        <dbReference type="ARBA" id="ARBA00023136"/>
    </source>
</evidence>
<dbReference type="GO" id="GO:0016989">
    <property type="term" value="F:sigma factor antagonist activity"/>
    <property type="evidence" value="ECO:0007669"/>
    <property type="project" value="TreeGrafter"/>
</dbReference>
<keyword evidence="5 10" id="KW-1133">Transmembrane helix</keyword>
<evidence type="ECO:0000256" key="7">
    <source>
        <dbReference type="ARBA" id="ARBA00029829"/>
    </source>
</evidence>
<evidence type="ECO:0000313" key="12">
    <source>
        <dbReference type="EMBL" id="SDK90262.1"/>
    </source>
</evidence>
<organism evidence="12 13">
    <name type="scientific">Meinhardsimonia xiamenensis</name>
    <dbReference type="NCBI Taxonomy" id="990712"/>
    <lineage>
        <taxon>Bacteria</taxon>
        <taxon>Pseudomonadati</taxon>
        <taxon>Pseudomonadota</taxon>
        <taxon>Alphaproteobacteria</taxon>
        <taxon>Rhodobacterales</taxon>
        <taxon>Paracoccaceae</taxon>
        <taxon>Meinhardsimonia</taxon>
    </lineage>
</organism>
<evidence type="ECO:0000256" key="8">
    <source>
        <dbReference type="ARBA" id="ARBA00030803"/>
    </source>
</evidence>
<gene>
    <name evidence="12" type="ORF">SAMN05216257_105290</name>
</gene>
<dbReference type="GO" id="GO:0005886">
    <property type="term" value="C:plasma membrane"/>
    <property type="evidence" value="ECO:0007669"/>
    <property type="project" value="UniProtKB-SubCell"/>
</dbReference>
<reference evidence="13" key="1">
    <citation type="submission" date="2016-10" db="EMBL/GenBank/DDBJ databases">
        <authorList>
            <person name="Varghese N."/>
            <person name="Submissions S."/>
        </authorList>
    </citation>
    <scope>NUCLEOTIDE SEQUENCE [LARGE SCALE GENOMIC DNA]</scope>
    <source>
        <strain evidence="13">CGMCC 1.10789</strain>
    </source>
</reference>
<dbReference type="OrthoDB" id="9816387at2"/>
<name>A0A1G9FPJ0_9RHOB</name>
<dbReference type="EMBL" id="FNFV01000005">
    <property type="protein sequence ID" value="SDK90262.1"/>
    <property type="molecule type" value="Genomic_DNA"/>
</dbReference>
<dbReference type="InterPro" id="IPR018764">
    <property type="entry name" value="RskA_C"/>
</dbReference>
<keyword evidence="3" id="KW-1003">Cell membrane</keyword>
<dbReference type="RefSeq" id="WP_092500863.1">
    <property type="nucleotide sequence ID" value="NZ_FNFV01000005.1"/>
</dbReference>
<dbReference type="InterPro" id="IPR041916">
    <property type="entry name" value="Anti_sigma_zinc_sf"/>
</dbReference>
<evidence type="ECO:0000256" key="3">
    <source>
        <dbReference type="ARBA" id="ARBA00022475"/>
    </source>
</evidence>
<keyword evidence="4 10" id="KW-0812">Transmembrane</keyword>
<evidence type="ECO:0000256" key="2">
    <source>
        <dbReference type="ARBA" id="ARBA00004236"/>
    </source>
</evidence>
<evidence type="ECO:0000313" key="13">
    <source>
        <dbReference type="Proteomes" id="UP000199328"/>
    </source>
</evidence>